<dbReference type="Pfam" id="PF04102">
    <property type="entry name" value="SlyX"/>
    <property type="match status" value="1"/>
</dbReference>
<accession>A0ABV9N8C1</accession>
<dbReference type="Proteomes" id="UP001596024">
    <property type="component" value="Unassembled WGS sequence"/>
</dbReference>
<gene>
    <name evidence="2" type="ORF">ACFPB0_04695</name>
</gene>
<evidence type="ECO:0000313" key="3">
    <source>
        <dbReference type="Proteomes" id="UP001596024"/>
    </source>
</evidence>
<dbReference type="Gene3D" id="1.20.5.300">
    <property type="match status" value="1"/>
</dbReference>
<sequence>MTDNTRLEALEIHIAQQQRMIDELSEALALQQKDIERLKAQLHRSDDRIAELEAGLPAAAPEKPPHY</sequence>
<organism evidence="2 3">
    <name type="scientific">Glycocaulis abyssi</name>
    <dbReference type="NCBI Taxonomy" id="1433403"/>
    <lineage>
        <taxon>Bacteria</taxon>
        <taxon>Pseudomonadati</taxon>
        <taxon>Pseudomonadota</taxon>
        <taxon>Alphaproteobacteria</taxon>
        <taxon>Maricaulales</taxon>
        <taxon>Maricaulaceae</taxon>
        <taxon>Glycocaulis</taxon>
    </lineage>
</organism>
<evidence type="ECO:0000256" key="1">
    <source>
        <dbReference type="SAM" id="Coils"/>
    </source>
</evidence>
<keyword evidence="1" id="KW-0175">Coiled coil</keyword>
<dbReference type="InterPro" id="IPR007236">
    <property type="entry name" value="SlyX"/>
</dbReference>
<dbReference type="EMBL" id="JBHSGQ010000002">
    <property type="protein sequence ID" value="MFC4724582.1"/>
    <property type="molecule type" value="Genomic_DNA"/>
</dbReference>
<keyword evidence="3" id="KW-1185">Reference proteome</keyword>
<proteinExistence type="predicted"/>
<evidence type="ECO:0000313" key="2">
    <source>
        <dbReference type="EMBL" id="MFC4724582.1"/>
    </source>
</evidence>
<dbReference type="RefSeq" id="WP_371393729.1">
    <property type="nucleotide sequence ID" value="NZ_CP163421.1"/>
</dbReference>
<protein>
    <submittedName>
        <fullName evidence="2">SlyX family protein</fullName>
    </submittedName>
</protein>
<feature type="coiled-coil region" evidence="1">
    <location>
        <begin position="7"/>
        <end position="55"/>
    </location>
</feature>
<comment type="caution">
    <text evidence="2">The sequence shown here is derived from an EMBL/GenBank/DDBJ whole genome shotgun (WGS) entry which is preliminary data.</text>
</comment>
<reference evidence="3" key="1">
    <citation type="journal article" date="2019" name="Int. J. Syst. Evol. Microbiol.">
        <title>The Global Catalogue of Microorganisms (GCM) 10K type strain sequencing project: providing services to taxonomists for standard genome sequencing and annotation.</title>
        <authorList>
            <consortium name="The Broad Institute Genomics Platform"/>
            <consortium name="The Broad Institute Genome Sequencing Center for Infectious Disease"/>
            <person name="Wu L."/>
            <person name="Ma J."/>
        </authorList>
    </citation>
    <scope>NUCLEOTIDE SEQUENCE [LARGE SCALE GENOMIC DNA]</scope>
    <source>
        <strain evidence="3">CCUG 62981</strain>
    </source>
</reference>
<name>A0ABV9N8C1_9PROT</name>